<feature type="compositionally biased region" description="Low complexity" evidence="3">
    <location>
        <begin position="507"/>
        <end position="516"/>
    </location>
</feature>
<evidence type="ECO:0000256" key="3">
    <source>
        <dbReference type="SAM" id="MobiDB-lite"/>
    </source>
</evidence>
<dbReference type="InterPro" id="IPR025827">
    <property type="entry name" value="Zn_ribbon_recom_dom"/>
</dbReference>
<dbReference type="InterPro" id="IPR050639">
    <property type="entry name" value="SSR_resolvase"/>
</dbReference>
<feature type="domain" description="Recombinase" evidence="5">
    <location>
        <begin position="159"/>
        <end position="300"/>
    </location>
</feature>
<dbReference type="InterPro" id="IPR036162">
    <property type="entry name" value="Resolvase-like_N_sf"/>
</dbReference>
<dbReference type="EMBL" id="CP080647">
    <property type="protein sequence ID" value="QYX78491.1"/>
    <property type="molecule type" value="Genomic_DNA"/>
</dbReference>
<dbReference type="PROSITE" id="PS51736">
    <property type="entry name" value="RECOMBINASES_3"/>
    <property type="match status" value="1"/>
</dbReference>
<evidence type="ECO:0000256" key="1">
    <source>
        <dbReference type="ARBA" id="ARBA00023125"/>
    </source>
</evidence>
<dbReference type="Proteomes" id="UP000827138">
    <property type="component" value="Chromosome"/>
</dbReference>
<dbReference type="Pfam" id="PF07508">
    <property type="entry name" value="Recombinase"/>
    <property type="match status" value="1"/>
</dbReference>
<keyword evidence="2" id="KW-0233">DNA recombination</keyword>
<dbReference type="Gene3D" id="3.40.50.1390">
    <property type="entry name" value="Resolvase, N-terminal catalytic domain"/>
    <property type="match status" value="1"/>
</dbReference>
<organism evidence="6 7">
    <name type="scientific">Streptomyces akebiae</name>
    <dbReference type="NCBI Taxonomy" id="2865673"/>
    <lineage>
        <taxon>Bacteria</taxon>
        <taxon>Bacillati</taxon>
        <taxon>Actinomycetota</taxon>
        <taxon>Actinomycetes</taxon>
        <taxon>Kitasatosporales</taxon>
        <taxon>Streptomycetaceae</taxon>
        <taxon>Streptomyces</taxon>
    </lineage>
</organism>
<protein>
    <submittedName>
        <fullName evidence="6">Recombinase family protein</fullName>
    </submittedName>
</protein>
<dbReference type="RefSeq" id="WP_220647366.1">
    <property type="nucleotide sequence ID" value="NZ_CP080647.1"/>
</dbReference>
<evidence type="ECO:0000313" key="6">
    <source>
        <dbReference type="EMBL" id="QYX78491.1"/>
    </source>
</evidence>
<dbReference type="CDD" id="cd00338">
    <property type="entry name" value="Ser_Recombinase"/>
    <property type="match status" value="1"/>
</dbReference>
<dbReference type="SMART" id="SM00857">
    <property type="entry name" value="Resolvase"/>
    <property type="match status" value="1"/>
</dbReference>
<dbReference type="PROSITE" id="PS51737">
    <property type="entry name" value="RECOMBINASE_DNA_BIND"/>
    <property type="match status" value="1"/>
</dbReference>
<dbReference type="Gene3D" id="3.90.1750.20">
    <property type="entry name" value="Putative Large Serine Recombinase, Chain B, Domain 2"/>
    <property type="match status" value="1"/>
</dbReference>
<evidence type="ECO:0000259" key="5">
    <source>
        <dbReference type="PROSITE" id="PS51737"/>
    </source>
</evidence>
<accession>A0ABX8XRG2</accession>
<proteinExistence type="predicted"/>
<keyword evidence="7" id="KW-1185">Reference proteome</keyword>
<dbReference type="InterPro" id="IPR006119">
    <property type="entry name" value="Resolv_N"/>
</dbReference>
<gene>
    <name evidence="6" type="ORF">K1J60_19795</name>
</gene>
<dbReference type="InterPro" id="IPR038109">
    <property type="entry name" value="DNA_bind_recomb_sf"/>
</dbReference>
<name>A0ABX8XRG2_9ACTN</name>
<feature type="region of interest" description="Disordered" evidence="3">
    <location>
        <begin position="503"/>
        <end position="523"/>
    </location>
</feature>
<dbReference type="SUPFAM" id="SSF53041">
    <property type="entry name" value="Resolvase-like"/>
    <property type="match status" value="1"/>
</dbReference>
<dbReference type="InterPro" id="IPR011109">
    <property type="entry name" value="DNA_bind_recombinase_dom"/>
</dbReference>
<reference evidence="6 7" key="1">
    <citation type="submission" date="2021-08" db="EMBL/GenBank/DDBJ databases">
        <authorList>
            <person name="Ping M."/>
        </authorList>
    </citation>
    <scope>NUCLEOTIDE SEQUENCE [LARGE SCALE GENOMIC DNA]</scope>
    <source>
        <strain evidence="6 7">MG28</strain>
    </source>
</reference>
<dbReference type="PANTHER" id="PTHR30461:SF2">
    <property type="entry name" value="SERINE RECOMBINASE PINE-RELATED"/>
    <property type="match status" value="1"/>
</dbReference>
<evidence type="ECO:0000259" key="4">
    <source>
        <dbReference type="PROSITE" id="PS51736"/>
    </source>
</evidence>
<dbReference type="Pfam" id="PF13408">
    <property type="entry name" value="Zn_ribbon_recom"/>
    <property type="match status" value="1"/>
</dbReference>
<evidence type="ECO:0000256" key="2">
    <source>
        <dbReference type="ARBA" id="ARBA00023172"/>
    </source>
</evidence>
<sequence>MKRVLAVQRISRDTEASSALTRQDEALTLAVRRGAYTEAGRVVDATVSGAVNLDQRPSLRKWLTDPLVHEWDVLMVTEQDRITRDDMHWWHFVDWILKNGKDIEVLDDPMFDIHSEDGRMLAGIKAAQAAKYRRAVQAKQLDRTQFFRENRLWNGGVWPFGYRAEVFSHLGEPRKRLVVDPCTSQLVREAYERVVHGQDTVYAVARDWNARGVPSARDHQRREQNKDLPQHERRPEKGTLWTVTPLRNMLRSPALMGVMLHRSEPVLDSDGQPVVWADPLLTPEEFAALQDAVITERSVRDTGPVKGWRTPLLGVVFCICGRPMYVRHQKNRLADGTARVLTYYQCRSISEMNRCEAPSTWRAESLYETVERRFLDKAGALTETKRVYVPGRNHTAAIAELRHALVNLTAAVGQATGPAAVEVLTRQMDEYAKTIVRLETEPVVPARWIEEPTGAVYRERWSAQRDWEGRAAILLKAGVRYFCEGTHRSGAAHMYLPLPLRRRAGDPDPSGAAGADDGSDCPEEGFRQYFLELRQARGMGPGFWHSRR</sequence>
<dbReference type="PANTHER" id="PTHR30461">
    <property type="entry name" value="DNA-INVERTASE FROM LAMBDOID PROPHAGE"/>
    <property type="match status" value="1"/>
</dbReference>
<feature type="compositionally biased region" description="Basic and acidic residues" evidence="3">
    <location>
        <begin position="216"/>
        <end position="237"/>
    </location>
</feature>
<evidence type="ECO:0000313" key="7">
    <source>
        <dbReference type="Proteomes" id="UP000827138"/>
    </source>
</evidence>
<feature type="domain" description="Resolvase/invertase-type recombinase catalytic" evidence="4">
    <location>
        <begin position="3"/>
        <end position="155"/>
    </location>
</feature>
<feature type="region of interest" description="Disordered" evidence="3">
    <location>
        <begin position="213"/>
        <end position="238"/>
    </location>
</feature>
<dbReference type="Pfam" id="PF00239">
    <property type="entry name" value="Resolvase"/>
    <property type="match status" value="1"/>
</dbReference>
<keyword evidence="1" id="KW-0238">DNA-binding</keyword>